<dbReference type="EMBL" id="BJXR01000035">
    <property type="protein sequence ID" value="GEN09710.1"/>
    <property type="molecule type" value="Genomic_DNA"/>
</dbReference>
<comment type="caution">
    <text evidence="1">The sequence shown here is derived from an EMBL/GenBank/DDBJ whole genome shotgun (WGS) entry which is preliminary data.</text>
</comment>
<dbReference type="STRING" id="1334629.MFUL124B02_17285"/>
<proteinExistence type="predicted"/>
<name>A0A511T6A7_MYXFU</name>
<reference evidence="2 3" key="1">
    <citation type="submission" date="2016-10" db="EMBL/GenBank/DDBJ databases">
        <authorList>
            <person name="Varghese N."/>
            <person name="Submissions S."/>
        </authorList>
    </citation>
    <scope>NUCLEOTIDE SEQUENCE [LARGE SCALE GENOMIC DNA]</scope>
    <source>
        <strain evidence="2 3">DSM 16525</strain>
    </source>
</reference>
<evidence type="ECO:0000313" key="2">
    <source>
        <dbReference type="EMBL" id="SEU33749.1"/>
    </source>
</evidence>
<gene>
    <name evidence="1" type="ORF">MFU01_47470</name>
    <name evidence="2" type="ORF">SAMN05443572_109361</name>
</gene>
<dbReference type="Proteomes" id="UP000183760">
    <property type="component" value="Unassembled WGS sequence"/>
</dbReference>
<keyword evidence="3" id="KW-1185">Reference proteome</keyword>
<dbReference type="EMBL" id="FOIB01000009">
    <property type="protein sequence ID" value="SEU33749.1"/>
    <property type="molecule type" value="Genomic_DNA"/>
</dbReference>
<evidence type="ECO:0000313" key="4">
    <source>
        <dbReference type="Proteomes" id="UP000321514"/>
    </source>
</evidence>
<dbReference type="OrthoDB" id="5505665at2"/>
<dbReference type="AlphaFoldDB" id="A0A511T6A7"/>
<evidence type="ECO:0000313" key="1">
    <source>
        <dbReference type="EMBL" id="GEN09710.1"/>
    </source>
</evidence>
<sequence>MGTLVCTIELDKVKGITVTVDNADANIVQTVTMDGTAITLKVAGPSDTSTVVQKADSIVVTVKDFKVDAQTITLLSKGTSEWTSQDTLKVTSTKDMSLTTQAKLTQTATQDASISSSAKVNVEATQALALKGLTASMEATGGEAKIEGLTLKAAGKTDTQVTGLNVKVAGQAALDLEAQGMANLKASGITSVSGALVKLG</sequence>
<dbReference type="RefSeq" id="WP_046713003.1">
    <property type="nucleotide sequence ID" value="NZ_BJXR01000035.1"/>
</dbReference>
<organism evidence="1 4">
    <name type="scientific">Myxococcus fulvus</name>
    <dbReference type="NCBI Taxonomy" id="33"/>
    <lineage>
        <taxon>Bacteria</taxon>
        <taxon>Pseudomonadati</taxon>
        <taxon>Myxococcota</taxon>
        <taxon>Myxococcia</taxon>
        <taxon>Myxococcales</taxon>
        <taxon>Cystobacterineae</taxon>
        <taxon>Myxococcaceae</taxon>
        <taxon>Myxococcus</taxon>
    </lineage>
</organism>
<reference evidence="1 4" key="2">
    <citation type="submission" date="2019-07" db="EMBL/GenBank/DDBJ databases">
        <title>Whole genome shotgun sequence of Myxococcus fulvus NBRC 100333.</title>
        <authorList>
            <person name="Hosoyama A."/>
            <person name="Uohara A."/>
            <person name="Ohji S."/>
            <person name="Ichikawa N."/>
        </authorList>
    </citation>
    <scope>NUCLEOTIDE SEQUENCE [LARGE SCALE GENOMIC DNA]</scope>
    <source>
        <strain evidence="1 4">NBRC 100333</strain>
    </source>
</reference>
<evidence type="ECO:0000313" key="3">
    <source>
        <dbReference type="Proteomes" id="UP000183760"/>
    </source>
</evidence>
<protein>
    <submittedName>
        <fullName evidence="1">Uncharacterized protein</fullName>
    </submittedName>
</protein>
<accession>A0A511T6A7</accession>
<dbReference type="Proteomes" id="UP000321514">
    <property type="component" value="Unassembled WGS sequence"/>
</dbReference>